<dbReference type="EMBL" id="BAAARJ010000012">
    <property type="protein sequence ID" value="GAA2621269.1"/>
    <property type="molecule type" value="Genomic_DNA"/>
</dbReference>
<proteinExistence type="inferred from homology"/>
<dbReference type="SUPFAM" id="SSF48576">
    <property type="entry name" value="Terpenoid synthases"/>
    <property type="match status" value="1"/>
</dbReference>
<keyword evidence="2" id="KW-0460">Magnesium</keyword>
<protein>
    <recommendedName>
        <fullName evidence="2">Terpene synthase</fullName>
        <ecNumber evidence="2">4.2.3.-</ecNumber>
    </recommendedName>
</protein>
<organism evidence="3 4">
    <name type="scientific">Streptomyces axinellae</name>
    <dbReference type="NCBI Taxonomy" id="552788"/>
    <lineage>
        <taxon>Bacteria</taxon>
        <taxon>Bacillati</taxon>
        <taxon>Actinomycetota</taxon>
        <taxon>Actinomycetes</taxon>
        <taxon>Kitasatosporales</taxon>
        <taxon>Streptomycetaceae</taxon>
        <taxon>Streptomyces</taxon>
    </lineage>
</organism>
<dbReference type="PANTHER" id="PTHR35201">
    <property type="entry name" value="TERPENE SYNTHASE"/>
    <property type="match status" value="1"/>
</dbReference>
<name>A0ABP6CM26_9ACTN</name>
<dbReference type="Pfam" id="PF19086">
    <property type="entry name" value="Terpene_syn_C_2"/>
    <property type="match status" value="1"/>
</dbReference>
<dbReference type="InterPro" id="IPR034686">
    <property type="entry name" value="Terpene_cyclase-like_2"/>
</dbReference>
<comment type="similarity">
    <text evidence="2">Belongs to the terpene synthase family.</text>
</comment>
<comment type="cofactor">
    <cofactor evidence="2">
        <name>Mg(2+)</name>
        <dbReference type="ChEBI" id="CHEBI:18420"/>
    </cofactor>
</comment>
<evidence type="ECO:0000313" key="4">
    <source>
        <dbReference type="Proteomes" id="UP001501447"/>
    </source>
</evidence>
<keyword evidence="4" id="KW-1185">Reference proteome</keyword>
<dbReference type="EC" id="4.2.3.-" evidence="2"/>
<evidence type="ECO:0000313" key="3">
    <source>
        <dbReference type="EMBL" id="GAA2621269.1"/>
    </source>
</evidence>
<evidence type="ECO:0000256" key="2">
    <source>
        <dbReference type="RuleBase" id="RU366034"/>
    </source>
</evidence>
<dbReference type="SFLD" id="SFLDG01020">
    <property type="entry name" value="Terpene_Cyclase_Like_2"/>
    <property type="match status" value="1"/>
</dbReference>
<reference evidence="4" key="1">
    <citation type="journal article" date="2019" name="Int. J. Syst. Evol. Microbiol.">
        <title>The Global Catalogue of Microorganisms (GCM) 10K type strain sequencing project: providing services to taxonomists for standard genome sequencing and annotation.</title>
        <authorList>
            <consortium name="The Broad Institute Genomics Platform"/>
            <consortium name="The Broad Institute Genome Sequencing Center for Infectious Disease"/>
            <person name="Wu L."/>
            <person name="Ma J."/>
        </authorList>
    </citation>
    <scope>NUCLEOTIDE SEQUENCE [LARGE SCALE GENOMIC DNA]</scope>
    <source>
        <strain evidence="4">JCM 16373</strain>
    </source>
</reference>
<dbReference type="Gene3D" id="1.10.600.10">
    <property type="entry name" value="Farnesyl Diphosphate Synthase"/>
    <property type="match status" value="1"/>
</dbReference>
<dbReference type="PANTHER" id="PTHR35201:SF4">
    <property type="entry name" value="BETA-PINACENE SYNTHASE-RELATED"/>
    <property type="match status" value="1"/>
</dbReference>
<comment type="caution">
    <text evidence="3">The sequence shown here is derived from an EMBL/GenBank/DDBJ whole genome shotgun (WGS) entry which is preliminary data.</text>
</comment>
<dbReference type="RefSeq" id="WP_344567619.1">
    <property type="nucleotide sequence ID" value="NZ_BAAARJ010000012.1"/>
</dbReference>
<keyword evidence="2" id="KW-0479">Metal-binding</keyword>
<keyword evidence="1 2" id="KW-0456">Lyase</keyword>
<dbReference type="SFLD" id="SFLDS00005">
    <property type="entry name" value="Isoprenoid_Synthase_Type_I"/>
    <property type="match status" value="1"/>
</dbReference>
<accession>A0ABP6CM26</accession>
<dbReference type="InterPro" id="IPR008949">
    <property type="entry name" value="Isoprenoid_synthase_dom_sf"/>
</dbReference>
<gene>
    <name evidence="3" type="ORF">GCM10009863_39160</name>
</gene>
<evidence type="ECO:0000256" key="1">
    <source>
        <dbReference type="ARBA" id="ARBA00023239"/>
    </source>
</evidence>
<sequence length="364" mass="40708">MPVPPSPDIFGRPFFVPELLTGPGPQFHPETAEMERQIDAWTRPYLERMEFDEQSISAFLARRQPWWLILIYPHGVPERLVAMARLIQFMCAFDDLTDRLDAAEVSERTASLAKRLVSFSSSTSVGDQDPLTGMLADAWTSVTSDMTAGQTARLTAALKEFVEAELRGIEMAGTGDIFEFEDYRRFRRFNVGTPVYVRVADFVLGLSFPEEFFTDPDVVEALALVSEHTAFVNDLLSFGKETACGHWQTNALAVWHVAGGLGLQASVDHLAAHLRTVQQELTLRSQRIREGRWADLEGLESYLTELSLMVPGDVLFEFATSRYRGDGFVWDGITSGIAVYHRSHFEIRGLPQTGQPGPQPAHVP</sequence>
<dbReference type="Proteomes" id="UP001501447">
    <property type="component" value="Unassembled WGS sequence"/>
</dbReference>